<organism evidence="3 4">
    <name type="scientific">Candidatus Scalindua arabica</name>
    <dbReference type="NCBI Taxonomy" id="1127984"/>
    <lineage>
        <taxon>Bacteria</taxon>
        <taxon>Pseudomonadati</taxon>
        <taxon>Planctomycetota</taxon>
        <taxon>Candidatus Brocadiia</taxon>
        <taxon>Candidatus Brocadiales</taxon>
        <taxon>Candidatus Scalinduaceae</taxon>
        <taxon>Candidatus Scalindua</taxon>
    </lineage>
</organism>
<evidence type="ECO:0000256" key="1">
    <source>
        <dbReference type="SAM" id="Phobius"/>
    </source>
</evidence>
<reference evidence="3" key="1">
    <citation type="journal article" date="2021" name="ISME J.">
        <title>Fine-scale metabolic discontinuity in a stratified prokaryote microbiome of a Red Sea deep halocline.</title>
        <authorList>
            <person name="Michoud G."/>
            <person name="Ngugi D.K."/>
            <person name="Barozzi A."/>
            <person name="Merlino G."/>
            <person name="Calleja M.L."/>
            <person name="Delgado-Huertas A."/>
            <person name="Moran X.A.G."/>
            <person name="Daffonchio D."/>
        </authorList>
    </citation>
    <scope>NUCLEOTIDE SEQUENCE</scope>
    <source>
        <strain evidence="3">SuakinDeep_MAG55_1</strain>
    </source>
</reference>
<evidence type="ECO:0000259" key="2">
    <source>
        <dbReference type="Pfam" id="PF13240"/>
    </source>
</evidence>
<evidence type="ECO:0000313" key="3">
    <source>
        <dbReference type="EMBL" id="MBS1257654.1"/>
    </source>
</evidence>
<feature type="domain" description="Zinc-ribbon" evidence="2">
    <location>
        <begin position="7"/>
        <end position="26"/>
    </location>
</feature>
<keyword evidence="1" id="KW-1133">Transmembrane helix</keyword>
<dbReference type="Pfam" id="PF13240">
    <property type="entry name" value="Zn_Ribbon_1"/>
    <property type="match status" value="1"/>
</dbReference>
<accession>A0A942A367</accession>
<dbReference type="EMBL" id="JAANXD010000029">
    <property type="protein sequence ID" value="MBS1257654.1"/>
    <property type="molecule type" value="Genomic_DNA"/>
</dbReference>
<dbReference type="Proteomes" id="UP000722750">
    <property type="component" value="Unassembled WGS sequence"/>
</dbReference>
<protein>
    <recommendedName>
        <fullName evidence="2">Zinc-ribbon domain-containing protein</fullName>
    </recommendedName>
</protein>
<proteinExistence type="predicted"/>
<dbReference type="InterPro" id="IPR026870">
    <property type="entry name" value="Zinc_ribbon_dom"/>
</dbReference>
<feature type="transmembrane region" description="Helical" evidence="1">
    <location>
        <begin position="62"/>
        <end position="80"/>
    </location>
</feature>
<comment type="caution">
    <text evidence="3">The sequence shown here is derived from an EMBL/GenBank/DDBJ whole genome shotgun (WGS) entry which is preliminary data.</text>
</comment>
<evidence type="ECO:0000313" key="4">
    <source>
        <dbReference type="Proteomes" id="UP000722750"/>
    </source>
</evidence>
<name>A0A942A367_9BACT</name>
<dbReference type="AlphaFoldDB" id="A0A942A367"/>
<keyword evidence="1" id="KW-0812">Transmembrane</keyword>
<gene>
    <name evidence="3" type="ORF">MAG551_00698</name>
</gene>
<keyword evidence="1" id="KW-0472">Membrane</keyword>
<sequence length="81" mass="9053">MSDYFDCPNCGAEVPVKALSCPECGSDEKTGWSEDTMYDGLDLPAFEETSGNSSKSLFQNKFLLYVVAIMTILAFIWFFVM</sequence>